<proteinExistence type="predicted"/>
<evidence type="ECO:0000313" key="2">
    <source>
        <dbReference type="Proteomes" id="UP001237780"/>
    </source>
</evidence>
<dbReference type="Proteomes" id="UP001237780">
    <property type="component" value="Unassembled WGS sequence"/>
</dbReference>
<evidence type="ECO:0000313" key="1">
    <source>
        <dbReference type="EMBL" id="MDQ0995402.1"/>
    </source>
</evidence>
<keyword evidence="2" id="KW-1185">Reference proteome</keyword>
<name>A0ABU0S3R7_9HYPH</name>
<accession>A0ABU0S3R7</accession>
<dbReference type="EMBL" id="JAUSZT010000002">
    <property type="protein sequence ID" value="MDQ0995402.1"/>
    <property type="molecule type" value="Genomic_DNA"/>
</dbReference>
<protein>
    <submittedName>
        <fullName evidence="1">Uncharacterized protein</fullName>
    </submittedName>
</protein>
<organism evidence="1 2">
    <name type="scientific">Phyllobacterium ifriqiyense</name>
    <dbReference type="NCBI Taxonomy" id="314238"/>
    <lineage>
        <taxon>Bacteria</taxon>
        <taxon>Pseudomonadati</taxon>
        <taxon>Pseudomonadota</taxon>
        <taxon>Alphaproteobacteria</taxon>
        <taxon>Hyphomicrobiales</taxon>
        <taxon>Phyllobacteriaceae</taxon>
        <taxon>Phyllobacterium</taxon>
    </lineage>
</organism>
<sequence length="41" mass="4647">MRKGLGNKHAAERDVAAKPTLFVAGPNTFTIRHKTNKNNWR</sequence>
<comment type="caution">
    <text evidence="1">The sequence shown here is derived from an EMBL/GenBank/DDBJ whole genome shotgun (WGS) entry which is preliminary data.</text>
</comment>
<reference evidence="1 2" key="1">
    <citation type="submission" date="2023-07" db="EMBL/GenBank/DDBJ databases">
        <title>Comparative genomics of wheat-associated soil bacteria to identify genetic determinants of phenazine resistance.</title>
        <authorList>
            <person name="Mouncey N."/>
        </authorList>
    </citation>
    <scope>NUCLEOTIDE SEQUENCE [LARGE SCALE GENOMIC DNA]</scope>
    <source>
        <strain evidence="1 2">W4I11</strain>
    </source>
</reference>
<gene>
    <name evidence="1" type="ORF">QFZ34_000579</name>
</gene>